<feature type="non-terminal residue" evidence="4">
    <location>
        <position position="340"/>
    </location>
</feature>
<accession>T0ZMR4</accession>
<dbReference type="InterPro" id="IPR044993">
    <property type="entry name" value="BXL"/>
</dbReference>
<name>T0ZMR4_9ZZZZ</name>
<dbReference type="EMBL" id="AUZX01015049">
    <property type="protein sequence ID" value="EQD30024.1"/>
    <property type="molecule type" value="Genomic_DNA"/>
</dbReference>
<dbReference type="Pfam" id="PF01915">
    <property type="entry name" value="Glyco_hydro_3_C"/>
    <property type="match status" value="1"/>
</dbReference>
<protein>
    <submittedName>
        <fullName evidence="4">Glycoside hydrolase family 3 domain protein</fullName>
    </submittedName>
</protein>
<comment type="caution">
    <text evidence="4">The sequence shown here is derived from an EMBL/GenBank/DDBJ whole genome shotgun (WGS) entry which is preliminary data.</text>
</comment>
<evidence type="ECO:0000259" key="3">
    <source>
        <dbReference type="Pfam" id="PF01915"/>
    </source>
</evidence>
<gene>
    <name evidence="4" type="ORF">B1A_20397</name>
</gene>
<dbReference type="SUPFAM" id="SSF51445">
    <property type="entry name" value="(Trans)glycosidases"/>
    <property type="match status" value="1"/>
</dbReference>
<dbReference type="GO" id="GO:0009044">
    <property type="term" value="F:xylan 1,4-beta-xylosidase activity"/>
    <property type="evidence" value="ECO:0007669"/>
    <property type="project" value="InterPro"/>
</dbReference>
<proteinExistence type="inferred from homology"/>
<feature type="domain" description="Glycoside hydrolase family 3 C-terminal" evidence="3">
    <location>
        <begin position="67"/>
        <end position="307"/>
    </location>
</feature>
<dbReference type="GO" id="GO:0046556">
    <property type="term" value="F:alpha-L-arabinofuranosidase activity"/>
    <property type="evidence" value="ECO:0007669"/>
    <property type="project" value="TreeGrafter"/>
</dbReference>
<dbReference type="AlphaFoldDB" id="T0ZMR4"/>
<dbReference type="SUPFAM" id="SSF52279">
    <property type="entry name" value="Beta-D-glucan exohydrolase, C-terminal domain"/>
    <property type="match status" value="1"/>
</dbReference>
<dbReference type="InterPro" id="IPR036881">
    <property type="entry name" value="Glyco_hydro_3_C_sf"/>
</dbReference>
<sequence length="340" mass="36358">AFKHLPQALAEGKVTMSEINAAVAGVLRLKFLSGIFDHPFAKLSYADKITDDAHARAVALQAAREAIVLLKNNGTLPLRIKRLRTLAVIGPNAAPARLGNYSGIPSHPISVLQGIRNFVGKRVHVLYAPGVKLLAYGNANSNREVLEPSEKNLPRIRQAVAVARRANAVVLVLGASTALCREGWATDHLGDRDSLKLVADQNRLARAIFALGKPVVTVLINGCPVTVNRILKKTDALIEGWDLGQEGGTAMADVLFGKTDPGGKLPVTIPRSVGMVRYNYDEEPSAHRGYLFANNSPLFPFGYGLSYTTFRIGAPHLSSPTLAPGGAVTVTVNVRNTGKV</sequence>
<dbReference type="PANTHER" id="PTHR42721">
    <property type="entry name" value="SUGAR HYDROLASE-RELATED"/>
    <property type="match status" value="1"/>
</dbReference>
<evidence type="ECO:0000256" key="2">
    <source>
        <dbReference type="ARBA" id="ARBA00022801"/>
    </source>
</evidence>
<dbReference type="Gene3D" id="3.40.50.1700">
    <property type="entry name" value="Glycoside hydrolase family 3 C-terminal domain"/>
    <property type="match status" value="1"/>
</dbReference>
<keyword evidence="2 4" id="KW-0378">Hydrolase</keyword>
<dbReference type="GO" id="GO:0045493">
    <property type="term" value="P:xylan catabolic process"/>
    <property type="evidence" value="ECO:0007669"/>
    <property type="project" value="InterPro"/>
</dbReference>
<reference evidence="4" key="2">
    <citation type="journal article" date="2014" name="ISME J.">
        <title>Microbial stratification in low pH oxic and suboxic macroscopic growths along an acid mine drainage.</title>
        <authorList>
            <person name="Mendez-Garcia C."/>
            <person name="Mesa V."/>
            <person name="Sprenger R.R."/>
            <person name="Richter M."/>
            <person name="Diez M.S."/>
            <person name="Solano J."/>
            <person name="Bargiela R."/>
            <person name="Golyshina O.V."/>
            <person name="Manteca A."/>
            <person name="Ramos J.L."/>
            <person name="Gallego J.R."/>
            <person name="Llorente I."/>
            <person name="Martins Dos Santos V.A."/>
            <person name="Jensen O.N."/>
            <person name="Pelaez A.I."/>
            <person name="Sanchez J."/>
            <person name="Ferrer M."/>
        </authorList>
    </citation>
    <scope>NUCLEOTIDE SEQUENCE</scope>
</reference>
<feature type="non-terminal residue" evidence="4">
    <location>
        <position position="1"/>
    </location>
</feature>
<dbReference type="PANTHER" id="PTHR42721:SF3">
    <property type="entry name" value="BETA-D-XYLOSIDASE 5-RELATED"/>
    <property type="match status" value="1"/>
</dbReference>
<dbReference type="InterPro" id="IPR002772">
    <property type="entry name" value="Glyco_hydro_3_C"/>
</dbReference>
<organism evidence="4">
    <name type="scientific">mine drainage metagenome</name>
    <dbReference type="NCBI Taxonomy" id="410659"/>
    <lineage>
        <taxon>unclassified sequences</taxon>
        <taxon>metagenomes</taxon>
        <taxon>ecological metagenomes</taxon>
    </lineage>
</organism>
<dbReference type="Gene3D" id="3.20.20.300">
    <property type="entry name" value="Glycoside hydrolase, family 3, N-terminal domain"/>
    <property type="match status" value="1"/>
</dbReference>
<evidence type="ECO:0000256" key="1">
    <source>
        <dbReference type="ARBA" id="ARBA00005336"/>
    </source>
</evidence>
<evidence type="ECO:0000313" key="4">
    <source>
        <dbReference type="EMBL" id="EQD30024.1"/>
    </source>
</evidence>
<dbReference type="InterPro" id="IPR036962">
    <property type="entry name" value="Glyco_hydro_3_N_sf"/>
</dbReference>
<dbReference type="GO" id="GO:0031222">
    <property type="term" value="P:arabinan catabolic process"/>
    <property type="evidence" value="ECO:0007669"/>
    <property type="project" value="TreeGrafter"/>
</dbReference>
<reference evidence="4" key="1">
    <citation type="submission" date="2013-08" db="EMBL/GenBank/DDBJ databases">
        <authorList>
            <person name="Mendez C."/>
            <person name="Richter M."/>
            <person name="Ferrer M."/>
            <person name="Sanchez J."/>
        </authorList>
    </citation>
    <scope>NUCLEOTIDE SEQUENCE</scope>
</reference>
<dbReference type="InterPro" id="IPR017853">
    <property type="entry name" value="GH"/>
</dbReference>
<comment type="similarity">
    <text evidence="1">Belongs to the glycosyl hydrolase 3 family.</text>
</comment>